<dbReference type="GO" id="GO:0008168">
    <property type="term" value="F:methyltransferase activity"/>
    <property type="evidence" value="ECO:0007669"/>
    <property type="project" value="UniProtKB-KW"/>
</dbReference>
<keyword evidence="14" id="KW-1185">Reference proteome</keyword>
<keyword evidence="11" id="KW-0234">DNA repair</keyword>
<dbReference type="Pfam" id="PF02805">
    <property type="entry name" value="Ada_Zn_binding"/>
    <property type="match status" value="1"/>
</dbReference>
<evidence type="ECO:0000256" key="3">
    <source>
        <dbReference type="ARBA" id="ARBA00022679"/>
    </source>
</evidence>
<dbReference type="PROSITE" id="PS00041">
    <property type="entry name" value="HTH_ARAC_FAMILY_1"/>
    <property type="match status" value="1"/>
</dbReference>
<dbReference type="InterPro" id="IPR018060">
    <property type="entry name" value="HTH_AraC"/>
</dbReference>
<dbReference type="RefSeq" id="WP_074597743.1">
    <property type="nucleotide sequence ID" value="NZ_FNHF01000001.1"/>
</dbReference>
<dbReference type="InterPro" id="IPR016220">
    <property type="entry name" value="Me-P-triester_DNA_alkyl-Trfase"/>
</dbReference>
<accession>A0A1G9NIB8</accession>
<dbReference type="PANTHER" id="PTHR43280:SF28">
    <property type="entry name" value="HTH-TYPE TRANSCRIPTIONAL ACTIVATOR RHAS"/>
    <property type="match status" value="1"/>
</dbReference>
<evidence type="ECO:0000313" key="14">
    <source>
        <dbReference type="Proteomes" id="UP000182347"/>
    </source>
</evidence>
<evidence type="ECO:0000313" key="13">
    <source>
        <dbReference type="EMBL" id="SDL86338.1"/>
    </source>
</evidence>
<dbReference type="EMBL" id="FNHF01000001">
    <property type="protein sequence ID" value="SDL86338.1"/>
    <property type="molecule type" value="Genomic_DNA"/>
</dbReference>
<keyword evidence="9" id="KW-0010">Activator</keyword>
<organism evidence="13 14">
    <name type="scientific">Sediminibacillus halophilus</name>
    <dbReference type="NCBI Taxonomy" id="482461"/>
    <lineage>
        <taxon>Bacteria</taxon>
        <taxon>Bacillati</taxon>
        <taxon>Bacillota</taxon>
        <taxon>Bacilli</taxon>
        <taxon>Bacillales</taxon>
        <taxon>Bacillaceae</taxon>
        <taxon>Sediminibacillus</taxon>
    </lineage>
</organism>
<dbReference type="SUPFAM" id="SSF46689">
    <property type="entry name" value="Homeodomain-like"/>
    <property type="match status" value="2"/>
</dbReference>
<dbReference type="GO" id="GO:0006307">
    <property type="term" value="P:DNA alkylation repair"/>
    <property type="evidence" value="ECO:0007669"/>
    <property type="project" value="UniProtKB-ARBA"/>
</dbReference>
<dbReference type="Proteomes" id="UP000182347">
    <property type="component" value="Unassembled WGS sequence"/>
</dbReference>
<evidence type="ECO:0000256" key="2">
    <source>
        <dbReference type="ARBA" id="ARBA00022603"/>
    </source>
</evidence>
<feature type="domain" description="HTH araC/xylS-type" evidence="12">
    <location>
        <begin position="87"/>
        <end position="185"/>
    </location>
</feature>
<dbReference type="PROSITE" id="PS01124">
    <property type="entry name" value="HTH_ARAC_FAMILY_2"/>
    <property type="match status" value="1"/>
</dbReference>
<dbReference type="PANTHER" id="PTHR43280">
    <property type="entry name" value="ARAC-FAMILY TRANSCRIPTIONAL REGULATOR"/>
    <property type="match status" value="1"/>
</dbReference>
<dbReference type="InterPro" id="IPR035451">
    <property type="entry name" value="Ada-like_dom_sf"/>
</dbReference>
<dbReference type="PIRSF" id="PIRSF000408">
    <property type="entry name" value="Alkyltransferas_AdaA"/>
    <property type="match status" value="1"/>
</dbReference>
<evidence type="ECO:0000259" key="12">
    <source>
        <dbReference type="PROSITE" id="PS01124"/>
    </source>
</evidence>
<dbReference type="SUPFAM" id="SSF57884">
    <property type="entry name" value="Ada DNA repair protein, N-terminal domain (N-Ada 10)"/>
    <property type="match status" value="1"/>
</dbReference>
<keyword evidence="2 13" id="KW-0489">Methyltransferase</keyword>
<sequence>MDRQDSTFIPEACWHAITTNDSSFDGVFYYGVQTTGIFCRPSCKSRLPLPENIRIFSSAKDALAKHFRPCKRCRPDQLVMPEEKWVEELVNWIDCHLHRKITLNDLAEVVHVSPYHLQRTFKRKKGKSPQMYIRDARMEMAKEYLETTGKSIENIGAVIGLKNTAYFIALFKEITNLTPAAYRVKYKRKEALS</sequence>
<evidence type="ECO:0000256" key="1">
    <source>
        <dbReference type="ARBA" id="ARBA00001947"/>
    </source>
</evidence>
<dbReference type="GO" id="GO:0008270">
    <property type="term" value="F:zinc ion binding"/>
    <property type="evidence" value="ECO:0007669"/>
    <property type="project" value="InterPro"/>
</dbReference>
<dbReference type="InterPro" id="IPR004026">
    <property type="entry name" value="Ada_DNA_repair_Zn-bd"/>
</dbReference>
<dbReference type="Gene3D" id="3.40.10.10">
    <property type="entry name" value="DNA Methylphosphotriester Repair Domain"/>
    <property type="match status" value="1"/>
</dbReference>
<evidence type="ECO:0000256" key="7">
    <source>
        <dbReference type="ARBA" id="ARBA00023015"/>
    </source>
</evidence>
<gene>
    <name evidence="13" type="ORF">SAMN05216244_1020</name>
</gene>
<protein>
    <submittedName>
        <fullName evidence="13">AraC family transcriptional regulator, regulatory protein of adaptative response / methylphosphotriester-DNA alkyltransferase methyltransferase</fullName>
    </submittedName>
</protein>
<evidence type="ECO:0000256" key="10">
    <source>
        <dbReference type="ARBA" id="ARBA00023163"/>
    </source>
</evidence>
<comment type="cofactor">
    <cofactor evidence="1">
        <name>Zn(2+)</name>
        <dbReference type="ChEBI" id="CHEBI:29105"/>
    </cofactor>
</comment>
<keyword evidence="10" id="KW-0804">Transcription</keyword>
<keyword evidence="4" id="KW-0479">Metal-binding</keyword>
<evidence type="ECO:0000256" key="8">
    <source>
        <dbReference type="ARBA" id="ARBA00023125"/>
    </source>
</evidence>
<keyword evidence="8" id="KW-0238">DNA-binding</keyword>
<dbReference type="GO" id="GO:0003700">
    <property type="term" value="F:DNA-binding transcription factor activity"/>
    <property type="evidence" value="ECO:0007669"/>
    <property type="project" value="InterPro"/>
</dbReference>
<dbReference type="GO" id="GO:0043565">
    <property type="term" value="F:sequence-specific DNA binding"/>
    <property type="evidence" value="ECO:0007669"/>
    <property type="project" value="InterPro"/>
</dbReference>
<keyword evidence="3 13" id="KW-0808">Transferase</keyword>
<dbReference type="Gene3D" id="1.10.10.60">
    <property type="entry name" value="Homeodomain-like"/>
    <property type="match status" value="2"/>
</dbReference>
<dbReference type="OrthoDB" id="9802228at2"/>
<proteinExistence type="predicted"/>
<dbReference type="AlphaFoldDB" id="A0A1G9NIB8"/>
<evidence type="ECO:0000256" key="4">
    <source>
        <dbReference type="ARBA" id="ARBA00022723"/>
    </source>
</evidence>
<dbReference type="InterPro" id="IPR018062">
    <property type="entry name" value="HTH_AraC-typ_CS"/>
</dbReference>
<name>A0A1G9NIB8_9BACI</name>
<dbReference type="Pfam" id="PF12833">
    <property type="entry name" value="HTH_18"/>
    <property type="match status" value="1"/>
</dbReference>
<evidence type="ECO:0000256" key="5">
    <source>
        <dbReference type="ARBA" id="ARBA00022763"/>
    </source>
</evidence>
<keyword evidence="6" id="KW-0862">Zinc</keyword>
<dbReference type="GO" id="GO:0032259">
    <property type="term" value="P:methylation"/>
    <property type="evidence" value="ECO:0007669"/>
    <property type="project" value="UniProtKB-KW"/>
</dbReference>
<reference evidence="14" key="1">
    <citation type="submission" date="2016-10" db="EMBL/GenBank/DDBJ databases">
        <authorList>
            <person name="Varghese N."/>
            <person name="Submissions S."/>
        </authorList>
    </citation>
    <scope>NUCLEOTIDE SEQUENCE [LARGE SCALE GENOMIC DNA]</scope>
    <source>
        <strain evidence="14">CGMCC 1.6199</strain>
    </source>
</reference>
<keyword evidence="7" id="KW-0805">Transcription regulation</keyword>
<dbReference type="InterPro" id="IPR009057">
    <property type="entry name" value="Homeodomain-like_sf"/>
</dbReference>
<keyword evidence="5" id="KW-0227">DNA damage</keyword>
<dbReference type="FunFam" id="3.40.10.10:FF:000001">
    <property type="entry name" value="DNA-3-methyladenine glycosylase 2"/>
    <property type="match status" value="1"/>
</dbReference>
<dbReference type="SMART" id="SM00342">
    <property type="entry name" value="HTH_ARAC"/>
    <property type="match status" value="1"/>
</dbReference>
<dbReference type="STRING" id="482461.SAMN05216244_1020"/>
<evidence type="ECO:0000256" key="11">
    <source>
        <dbReference type="ARBA" id="ARBA00023204"/>
    </source>
</evidence>
<evidence type="ECO:0000256" key="9">
    <source>
        <dbReference type="ARBA" id="ARBA00023159"/>
    </source>
</evidence>
<evidence type="ECO:0000256" key="6">
    <source>
        <dbReference type="ARBA" id="ARBA00022833"/>
    </source>
</evidence>